<proteinExistence type="predicted"/>
<organism evidence="2 3">
    <name type="scientific">Dyella marensis</name>
    <dbReference type="NCBI Taxonomy" id="500610"/>
    <lineage>
        <taxon>Bacteria</taxon>
        <taxon>Pseudomonadati</taxon>
        <taxon>Pseudomonadota</taxon>
        <taxon>Gammaproteobacteria</taxon>
        <taxon>Lysobacterales</taxon>
        <taxon>Rhodanobacteraceae</taxon>
        <taxon>Dyella</taxon>
    </lineage>
</organism>
<dbReference type="Proteomes" id="UP000199477">
    <property type="component" value="Unassembled WGS sequence"/>
</dbReference>
<dbReference type="AlphaFoldDB" id="A0A1I2BTC3"/>
<name>A0A1I2BTC3_9GAMM</name>
<gene>
    <name evidence="2" type="ORF">SAMN02799615_01236</name>
</gene>
<protein>
    <submittedName>
        <fullName evidence="2">Uncharacterized protein</fullName>
    </submittedName>
</protein>
<dbReference type="EMBL" id="FONH01000003">
    <property type="protein sequence ID" value="SFE58550.1"/>
    <property type="molecule type" value="Genomic_DNA"/>
</dbReference>
<evidence type="ECO:0000313" key="3">
    <source>
        <dbReference type="Proteomes" id="UP000199477"/>
    </source>
</evidence>
<keyword evidence="3" id="KW-1185">Reference proteome</keyword>
<sequence>MVTTDPAPLDIAGFAAPAPLREDEEEGCNACLLLCCGAVFAVMWLTVRRRRGRRRPPVRDQSITVPWHAAKALKPHWDYDPQPFDSDAFLSRWETIELCIHGDMELMDAIAGQRMPGTVACAGWSAVSAPHAPARQCEAEVLEWWCEPIEEDRPYALLQWHRPDLRIDGDAHLLAALAGRMALPGAMNGEARAASDIEAPGGASVSEPVTTVGSDQRSKAVAGESLLQDQTASPYQDISDTDLIARSNAWIGEMRRRGLSDAGGAWLLVQSLMARAGQRVAREAATLQEAAAKFAGWTANLAPRELRPSWRARWLDIQVARLRTLKGASRLLGFHSLDADCAADVSPEVMEARVRLLLRWSEGLIGAAARTKRAEADALAMRLRQMHDESQLAPAPVHRQSTY</sequence>
<reference evidence="3" key="1">
    <citation type="submission" date="2016-10" db="EMBL/GenBank/DDBJ databases">
        <authorList>
            <person name="Varghese N."/>
            <person name="Submissions S."/>
        </authorList>
    </citation>
    <scope>NUCLEOTIDE SEQUENCE [LARGE SCALE GENOMIC DNA]</scope>
    <source>
        <strain evidence="3">UNC178MFTsu3.1</strain>
    </source>
</reference>
<feature type="region of interest" description="Disordered" evidence="1">
    <location>
        <begin position="198"/>
        <end position="217"/>
    </location>
</feature>
<evidence type="ECO:0000313" key="2">
    <source>
        <dbReference type="EMBL" id="SFE58550.1"/>
    </source>
</evidence>
<accession>A0A1I2BTC3</accession>
<evidence type="ECO:0000256" key="1">
    <source>
        <dbReference type="SAM" id="MobiDB-lite"/>
    </source>
</evidence>